<dbReference type="OrthoDB" id="422637at2759"/>
<evidence type="ECO:0000256" key="1">
    <source>
        <dbReference type="SAM" id="Phobius"/>
    </source>
</evidence>
<dbReference type="Proteomes" id="UP000663829">
    <property type="component" value="Unassembled WGS sequence"/>
</dbReference>
<keyword evidence="1" id="KW-0472">Membrane</keyword>
<proteinExistence type="predicted"/>
<protein>
    <submittedName>
        <fullName evidence="2">Uncharacterized protein</fullName>
    </submittedName>
</protein>
<sequence>MPSIVLPPPVNDDDVNDSGGSSMIKKEIISSSPSSAYWRIILSPLSWYHCFILIYHTKARNRKDLLRYRSLLILQILLLTIWCYLYWMIVFDSGYYLTLLGQVSTKKLNVNDARIEYDHLIWKTCLRTLFISIVFGLINTISCSLAALWRQRLGDQMYYLLFKGFNNGNLIYYTSLSSLSYDLPQRLTNEIYLFTTNLCITLFGCLLFSGTIVIITMIIVFSIWIIHVTQGDKNGILICLIIFSLCVLMIIIISQKFNHFTVQMEIAKGKLRSFLQVSN</sequence>
<keyword evidence="1" id="KW-0812">Transmembrane</keyword>
<evidence type="ECO:0000313" key="4">
    <source>
        <dbReference type="Proteomes" id="UP000663829"/>
    </source>
</evidence>
<feature type="transmembrane region" description="Helical" evidence="1">
    <location>
        <begin position="191"/>
        <end position="224"/>
    </location>
</feature>
<keyword evidence="1" id="KW-1133">Transmembrane helix</keyword>
<gene>
    <name evidence="2" type="ORF">GPM918_LOCUS20607</name>
    <name evidence="3" type="ORF">SRO942_LOCUS20607</name>
</gene>
<dbReference type="EMBL" id="CAJOBC010006567">
    <property type="protein sequence ID" value="CAF3903240.1"/>
    <property type="molecule type" value="Genomic_DNA"/>
</dbReference>
<dbReference type="AlphaFoldDB" id="A0A814RZH2"/>
<name>A0A814RZH2_9BILA</name>
<evidence type="ECO:0000313" key="3">
    <source>
        <dbReference type="EMBL" id="CAF3903240.1"/>
    </source>
</evidence>
<evidence type="ECO:0000313" key="2">
    <source>
        <dbReference type="EMBL" id="CAF1139482.1"/>
    </source>
</evidence>
<feature type="transmembrane region" description="Helical" evidence="1">
    <location>
        <begin position="36"/>
        <end position="56"/>
    </location>
</feature>
<comment type="caution">
    <text evidence="2">The sequence shown here is derived from an EMBL/GenBank/DDBJ whole genome shotgun (WGS) entry which is preliminary data.</text>
</comment>
<accession>A0A814RZH2</accession>
<organism evidence="2 4">
    <name type="scientific">Didymodactylos carnosus</name>
    <dbReference type="NCBI Taxonomy" id="1234261"/>
    <lineage>
        <taxon>Eukaryota</taxon>
        <taxon>Metazoa</taxon>
        <taxon>Spiralia</taxon>
        <taxon>Gnathifera</taxon>
        <taxon>Rotifera</taxon>
        <taxon>Eurotatoria</taxon>
        <taxon>Bdelloidea</taxon>
        <taxon>Philodinida</taxon>
        <taxon>Philodinidae</taxon>
        <taxon>Didymodactylos</taxon>
    </lineage>
</organism>
<reference evidence="2" key="1">
    <citation type="submission" date="2021-02" db="EMBL/GenBank/DDBJ databases">
        <authorList>
            <person name="Nowell W R."/>
        </authorList>
    </citation>
    <scope>NUCLEOTIDE SEQUENCE</scope>
</reference>
<keyword evidence="4" id="KW-1185">Reference proteome</keyword>
<feature type="transmembrane region" description="Helical" evidence="1">
    <location>
        <begin position="129"/>
        <end position="148"/>
    </location>
</feature>
<dbReference type="EMBL" id="CAJNOQ010006565">
    <property type="protein sequence ID" value="CAF1139482.1"/>
    <property type="molecule type" value="Genomic_DNA"/>
</dbReference>
<feature type="transmembrane region" description="Helical" evidence="1">
    <location>
        <begin position="236"/>
        <end position="254"/>
    </location>
</feature>
<feature type="transmembrane region" description="Helical" evidence="1">
    <location>
        <begin position="68"/>
        <end position="89"/>
    </location>
</feature>
<dbReference type="Proteomes" id="UP000681722">
    <property type="component" value="Unassembled WGS sequence"/>
</dbReference>